<feature type="transmembrane region" description="Helical" evidence="1">
    <location>
        <begin position="124"/>
        <end position="145"/>
    </location>
</feature>
<accession>A0A4Q7J5K5</accession>
<feature type="transmembrane region" description="Helical" evidence="1">
    <location>
        <begin position="78"/>
        <end position="97"/>
    </location>
</feature>
<proteinExistence type="predicted"/>
<dbReference type="EMBL" id="SFCC01000009">
    <property type="protein sequence ID" value="RZQ62389.1"/>
    <property type="molecule type" value="Genomic_DNA"/>
</dbReference>
<keyword evidence="3" id="KW-1185">Reference proteome</keyword>
<dbReference type="RefSeq" id="WP_130476816.1">
    <property type="nucleotide sequence ID" value="NZ_SFCC01000009.1"/>
</dbReference>
<organism evidence="2 3">
    <name type="scientific">Amycolatopsis suaedae</name>
    <dbReference type="NCBI Taxonomy" id="2510978"/>
    <lineage>
        <taxon>Bacteria</taxon>
        <taxon>Bacillati</taxon>
        <taxon>Actinomycetota</taxon>
        <taxon>Actinomycetes</taxon>
        <taxon>Pseudonocardiales</taxon>
        <taxon>Pseudonocardiaceae</taxon>
        <taxon>Amycolatopsis</taxon>
    </lineage>
</organism>
<reference evidence="2 3" key="1">
    <citation type="submission" date="2019-02" db="EMBL/GenBank/DDBJ databases">
        <title>Draft genome sequence of Amycolatopsis sp. 8-3EHSu isolated from roots of Suaeda maritima.</title>
        <authorList>
            <person name="Duangmal K."/>
            <person name="Chantavorakit T."/>
        </authorList>
    </citation>
    <scope>NUCLEOTIDE SEQUENCE [LARGE SCALE GENOMIC DNA]</scope>
    <source>
        <strain evidence="2 3">8-3EHSu</strain>
    </source>
</reference>
<keyword evidence="1" id="KW-0812">Transmembrane</keyword>
<feature type="transmembrane region" description="Helical" evidence="1">
    <location>
        <begin position="36"/>
        <end position="58"/>
    </location>
</feature>
<evidence type="ECO:0000256" key="1">
    <source>
        <dbReference type="SAM" id="Phobius"/>
    </source>
</evidence>
<sequence>MTAATQTTTASRTEADGHRGTGWADLVWITWRQHRLALAGTGGLLVLTAVLMVVFGLTVRPVGRYGEFDRSLLDLTQYAIPGYAALIAVFWAAPLLAREYEQRTHLLAWGQDVSPLRWLTGKTAVLAGVAVVYAVVLGLVSSWLMHRLRAVLPDWPLIRPFSGHGFESSPLLQAGYALFGFALGLAVSAISRRTVVSMGITLALFAGIRVFVIENLRPYFMTPVRSVFPLGAEFRPGGRDDLFVGGGMLDAAGNEVDPARCAMPVGPDGDPYLCERQAGAVSHFVDVQPADRLAAFQLIEFGLFAALAVVLAVVTWRVMRRSPAGSVG</sequence>
<feature type="transmembrane region" description="Helical" evidence="1">
    <location>
        <begin position="294"/>
        <end position="316"/>
    </location>
</feature>
<feature type="transmembrane region" description="Helical" evidence="1">
    <location>
        <begin position="171"/>
        <end position="190"/>
    </location>
</feature>
<keyword evidence="1" id="KW-0472">Membrane</keyword>
<evidence type="ECO:0000313" key="2">
    <source>
        <dbReference type="EMBL" id="RZQ62389.1"/>
    </source>
</evidence>
<gene>
    <name evidence="2" type="ORF">EWH70_19165</name>
</gene>
<dbReference type="AlphaFoldDB" id="A0A4Q7J5K5"/>
<keyword evidence="1" id="KW-1133">Transmembrane helix</keyword>
<feature type="transmembrane region" description="Helical" evidence="1">
    <location>
        <begin position="195"/>
        <end position="213"/>
    </location>
</feature>
<name>A0A4Q7J5K5_9PSEU</name>
<dbReference type="Proteomes" id="UP000292003">
    <property type="component" value="Unassembled WGS sequence"/>
</dbReference>
<evidence type="ECO:0008006" key="4">
    <source>
        <dbReference type="Google" id="ProtNLM"/>
    </source>
</evidence>
<comment type="caution">
    <text evidence="2">The sequence shown here is derived from an EMBL/GenBank/DDBJ whole genome shotgun (WGS) entry which is preliminary data.</text>
</comment>
<protein>
    <recommendedName>
        <fullName evidence="4">ABC transporter permease</fullName>
    </recommendedName>
</protein>
<evidence type="ECO:0000313" key="3">
    <source>
        <dbReference type="Proteomes" id="UP000292003"/>
    </source>
</evidence>
<dbReference type="OrthoDB" id="3579673at2"/>